<dbReference type="RefSeq" id="XP_028874903.1">
    <property type="nucleotide sequence ID" value="XM_029020459.1"/>
</dbReference>
<gene>
    <name evidence="2" type="ORF">cubi_03446</name>
</gene>
<evidence type="ECO:0000313" key="3">
    <source>
        <dbReference type="Proteomes" id="UP000186176"/>
    </source>
</evidence>
<feature type="region of interest" description="Disordered" evidence="1">
    <location>
        <begin position="88"/>
        <end position="119"/>
    </location>
</feature>
<dbReference type="OrthoDB" id="343130at2759"/>
<comment type="caution">
    <text evidence="2">The sequence shown here is derived from an EMBL/GenBank/DDBJ whole genome shotgun (WGS) entry which is preliminary data.</text>
</comment>
<dbReference type="AlphaFoldDB" id="A0A1J4MHG0"/>
<evidence type="ECO:0000256" key="1">
    <source>
        <dbReference type="SAM" id="MobiDB-lite"/>
    </source>
</evidence>
<organism evidence="2 3">
    <name type="scientific">Cryptosporidium ubiquitum</name>
    <dbReference type="NCBI Taxonomy" id="857276"/>
    <lineage>
        <taxon>Eukaryota</taxon>
        <taxon>Sar</taxon>
        <taxon>Alveolata</taxon>
        <taxon>Apicomplexa</taxon>
        <taxon>Conoidasida</taxon>
        <taxon>Coccidia</taxon>
        <taxon>Eucoccidiorida</taxon>
        <taxon>Eimeriorina</taxon>
        <taxon>Cryptosporidiidae</taxon>
        <taxon>Cryptosporidium</taxon>
    </lineage>
</organism>
<dbReference type="GeneID" id="39980238"/>
<dbReference type="EMBL" id="LRBP01000014">
    <property type="protein sequence ID" value="OII73648.1"/>
    <property type="molecule type" value="Genomic_DNA"/>
</dbReference>
<sequence>MDELHPLFRSDVPSTNELRSNDIYSALVEISTQKSQNTSKNNARFHSSKADKNLSEVSVISKSINKKYNCEKHIKSRYKRHLNKIKATKLNMEQEKRQEIPDNISTEDHSNTNDINNDKEEREFAEMELCMSIWSSKNVLSG</sequence>
<evidence type="ECO:0000313" key="2">
    <source>
        <dbReference type="EMBL" id="OII73648.1"/>
    </source>
</evidence>
<dbReference type="VEuPathDB" id="CryptoDB:cubi_03446"/>
<proteinExistence type="predicted"/>
<protein>
    <submittedName>
        <fullName evidence="2">Uncharacterized protein</fullName>
    </submittedName>
</protein>
<accession>A0A1J4MHG0</accession>
<feature type="compositionally biased region" description="Polar residues" evidence="1">
    <location>
        <begin position="33"/>
        <end position="45"/>
    </location>
</feature>
<keyword evidence="3" id="KW-1185">Reference proteome</keyword>
<name>A0A1J4MHG0_9CRYT</name>
<dbReference type="Proteomes" id="UP000186176">
    <property type="component" value="Unassembled WGS sequence"/>
</dbReference>
<feature type="region of interest" description="Disordered" evidence="1">
    <location>
        <begin position="33"/>
        <end position="52"/>
    </location>
</feature>
<feature type="compositionally biased region" description="Basic and acidic residues" evidence="1">
    <location>
        <begin position="92"/>
        <end position="119"/>
    </location>
</feature>
<reference evidence="2 3" key="1">
    <citation type="submission" date="2016-10" db="EMBL/GenBank/DDBJ databases">
        <title>Reductive evolution of mitochondrial metabolism and differential evolution of invasion-related proteins in Cryptosporidium.</title>
        <authorList>
            <person name="Liu S."/>
            <person name="Roellig D.M."/>
            <person name="Guo Y."/>
            <person name="Li N."/>
            <person name="Frace M.A."/>
            <person name="Tang K."/>
            <person name="Zhang L."/>
            <person name="Feng Y."/>
            <person name="Xiao L."/>
        </authorList>
    </citation>
    <scope>NUCLEOTIDE SEQUENCE [LARGE SCALE GENOMIC DNA]</scope>
    <source>
        <strain evidence="2">39726</strain>
    </source>
</reference>